<protein>
    <submittedName>
        <fullName evidence="1">Uncharacterized protein</fullName>
    </submittedName>
</protein>
<organism evidence="1 2">
    <name type="scientific">Periconia macrospinosa</name>
    <dbReference type="NCBI Taxonomy" id="97972"/>
    <lineage>
        <taxon>Eukaryota</taxon>
        <taxon>Fungi</taxon>
        <taxon>Dikarya</taxon>
        <taxon>Ascomycota</taxon>
        <taxon>Pezizomycotina</taxon>
        <taxon>Dothideomycetes</taxon>
        <taxon>Pleosporomycetidae</taxon>
        <taxon>Pleosporales</taxon>
        <taxon>Massarineae</taxon>
        <taxon>Periconiaceae</taxon>
        <taxon>Periconia</taxon>
    </lineage>
</organism>
<dbReference type="Proteomes" id="UP000244855">
    <property type="component" value="Unassembled WGS sequence"/>
</dbReference>
<sequence>MATGGTEGDYAKSNSNFNLASILTPTVGSVDNELLSVEGEPLFDVNVTNRSLSTLRQARRLSDGTVISSAEEPDLVSKPKLKDPC</sequence>
<gene>
    <name evidence="1" type="ORF">DM02DRAFT_663095</name>
</gene>
<evidence type="ECO:0000313" key="1">
    <source>
        <dbReference type="EMBL" id="PVH92271.1"/>
    </source>
</evidence>
<dbReference type="AlphaFoldDB" id="A0A2V1D2M9"/>
<proteinExistence type="predicted"/>
<evidence type="ECO:0000313" key="2">
    <source>
        <dbReference type="Proteomes" id="UP000244855"/>
    </source>
</evidence>
<keyword evidence="2" id="KW-1185">Reference proteome</keyword>
<dbReference type="EMBL" id="KZ805699">
    <property type="protein sequence ID" value="PVH92271.1"/>
    <property type="molecule type" value="Genomic_DNA"/>
</dbReference>
<accession>A0A2V1D2M9</accession>
<name>A0A2V1D2M9_9PLEO</name>
<reference evidence="1 2" key="1">
    <citation type="journal article" date="2018" name="Sci. Rep.">
        <title>Comparative genomics provides insights into the lifestyle and reveals functional heterogeneity of dark septate endophytic fungi.</title>
        <authorList>
            <person name="Knapp D.G."/>
            <person name="Nemeth J.B."/>
            <person name="Barry K."/>
            <person name="Hainaut M."/>
            <person name="Henrissat B."/>
            <person name="Johnson J."/>
            <person name="Kuo A."/>
            <person name="Lim J.H.P."/>
            <person name="Lipzen A."/>
            <person name="Nolan M."/>
            <person name="Ohm R.A."/>
            <person name="Tamas L."/>
            <person name="Grigoriev I.V."/>
            <person name="Spatafora J.W."/>
            <person name="Nagy L.G."/>
            <person name="Kovacs G.M."/>
        </authorList>
    </citation>
    <scope>NUCLEOTIDE SEQUENCE [LARGE SCALE GENOMIC DNA]</scope>
    <source>
        <strain evidence="1 2">DSE2036</strain>
    </source>
</reference>